<protein>
    <submittedName>
        <fullName evidence="1">Uncharacterized protein</fullName>
    </submittedName>
</protein>
<evidence type="ECO:0000313" key="1">
    <source>
        <dbReference type="EMBL" id="KAJ9053354.1"/>
    </source>
</evidence>
<name>A0ACC2RTJ2_9FUNG</name>
<sequence>MNSDLQHILDLCSLYYQASPTPSLRSSQSPSLPTAKLRKLNLTPYTCCSETFSELSHTLVHFFESHFPVIKGGHVKMRKTPHICVIGNKNVPVIQRAAAFLKLFNTLPSNPRYFRPAPHSQSPLDFKNPYTSATALAYDFMEIVNQNPLEYSKFTFMLSAYISISDHHDTWPYWAYYIYPSLLKPSIIPKNILPERPLLPAPYSSSISLNPTEEELPSLKATTINKEFNPNELACPFKPCTKVYTSVPGFRAHMLKHHLQKKHFKADLTSKPDNLVFICPTRRCSLEFKAVDDLRLHILKVHFSTYSKKSN</sequence>
<gene>
    <name evidence="1" type="ORF">DSO57_1024968</name>
</gene>
<dbReference type="Proteomes" id="UP001165960">
    <property type="component" value="Unassembled WGS sequence"/>
</dbReference>
<keyword evidence="2" id="KW-1185">Reference proteome</keyword>
<dbReference type="EMBL" id="QTSX02006527">
    <property type="protein sequence ID" value="KAJ9053354.1"/>
    <property type="molecule type" value="Genomic_DNA"/>
</dbReference>
<evidence type="ECO:0000313" key="2">
    <source>
        <dbReference type="Proteomes" id="UP001165960"/>
    </source>
</evidence>
<reference evidence="1" key="1">
    <citation type="submission" date="2022-04" db="EMBL/GenBank/DDBJ databases">
        <title>Genome of the entomopathogenic fungus Entomophthora muscae.</title>
        <authorList>
            <person name="Elya C."/>
            <person name="Lovett B.R."/>
            <person name="Lee E."/>
            <person name="Macias A.M."/>
            <person name="Hajek A.E."/>
            <person name="De Bivort B.L."/>
            <person name="Kasson M.T."/>
            <person name="De Fine Licht H.H."/>
            <person name="Stajich J.E."/>
        </authorList>
    </citation>
    <scope>NUCLEOTIDE SEQUENCE</scope>
    <source>
        <strain evidence="1">Berkeley</strain>
    </source>
</reference>
<organism evidence="1 2">
    <name type="scientific">Entomophthora muscae</name>
    <dbReference type="NCBI Taxonomy" id="34485"/>
    <lineage>
        <taxon>Eukaryota</taxon>
        <taxon>Fungi</taxon>
        <taxon>Fungi incertae sedis</taxon>
        <taxon>Zoopagomycota</taxon>
        <taxon>Entomophthoromycotina</taxon>
        <taxon>Entomophthoromycetes</taxon>
        <taxon>Entomophthorales</taxon>
        <taxon>Entomophthoraceae</taxon>
        <taxon>Entomophthora</taxon>
    </lineage>
</organism>
<accession>A0ACC2RTJ2</accession>
<comment type="caution">
    <text evidence="1">The sequence shown here is derived from an EMBL/GenBank/DDBJ whole genome shotgun (WGS) entry which is preliminary data.</text>
</comment>
<proteinExistence type="predicted"/>